<dbReference type="AlphaFoldDB" id="A0A853CGU4"/>
<dbReference type="EMBL" id="JACBZT010000001">
    <property type="protein sequence ID" value="NYJ07030.1"/>
    <property type="molecule type" value="Genomic_DNA"/>
</dbReference>
<reference evidence="1 2" key="1">
    <citation type="submission" date="2020-07" db="EMBL/GenBank/DDBJ databases">
        <title>Sequencing the genomes of 1000 actinobacteria strains.</title>
        <authorList>
            <person name="Klenk H.-P."/>
        </authorList>
    </citation>
    <scope>NUCLEOTIDE SEQUENCE [LARGE SCALE GENOMIC DNA]</scope>
    <source>
        <strain evidence="1 2">DSM 104001</strain>
    </source>
</reference>
<accession>A0A853CGU4</accession>
<name>A0A853CGU4_9ACTN</name>
<proteinExistence type="predicted"/>
<dbReference type="RefSeq" id="WP_179718565.1">
    <property type="nucleotide sequence ID" value="NZ_JACBZT010000001.1"/>
</dbReference>
<organism evidence="1 2">
    <name type="scientific">Petropleomorpha daqingensis</name>
    <dbReference type="NCBI Taxonomy" id="2026353"/>
    <lineage>
        <taxon>Bacteria</taxon>
        <taxon>Bacillati</taxon>
        <taxon>Actinomycetota</taxon>
        <taxon>Actinomycetes</taxon>
        <taxon>Geodermatophilales</taxon>
        <taxon>Geodermatophilaceae</taxon>
        <taxon>Petropleomorpha</taxon>
    </lineage>
</organism>
<comment type="caution">
    <text evidence="1">The sequence shown here is derived from an EMBL/GenBank/DDBJ whole genome shotgun (WGS) entry which is preliminary data.</text>
</comment>
<evidence type="ECO:0000313" key="2">
    <source>
        <dbReference type="Proteomes" id="UP000541969"/>
    </source>
</evidence>
<sequence length="152" mass="16670">MLGRRDERRPSIPDGPQAVVGRRSDLQRLVGTDLAAVTFIADFLEITFDGDNLPATPRLTCLAWPRLSAPEGTWSVGQAGYRDRLVETIGSRVTSVDETPDDGITIKVDGCDLIVRPTEDEVAGPEILQLYFLETGEMSVWRGGEDSFAYLA</sequence>
<evidence type="ECO:0000313" key="1">
    <source>
        <dbReference type="EMBL" id="NYJ07030.1"/>
    </source>
</evidence>
<dbReference type="Proteomes" id="UP000541969">
    <property type="component" value="Unassembled WGS sequence"/>
</dbReference>
<protein>
    <submittedName>
        <fullName evidence="1">Uncharacterized protein</fullName>
    </submittedName>
</protein>
<keyword evidence="2" id="KW-1185">Reference proteome</keyword>
<gene>
    <name evidence="1" type="ORF">GGQ55_003308</name>
</gene>